<evidence type="ECO:0000313" key="2">
    <source>
        <dbReference type="Proteomes" id="UP000218054"/>
    </source>
</evidence>
<dbReference type="Gene3D" id="3.30.70.2940">
    <property type="match status" value="1"/>
</dbReference>
<evidence type="ECO:0000313" key="1">
    <source>
        <dbReference type="EMBL" id="PAT36461.1"/>
    </source>
</evidence>
<evidence type="ECO:0008006" key="3">
    <source>
        <dbReference type="Google" id="ProtNLM"/>
    </source>
</evidence>
<comment type="caution">
    <text evidence="1">The sequence shown here is derived from an EMBL/GenBank/DDBJ whole genome shotgun (WGS) entry which is preliminary data.</text>
</comment>
<dbReference type="AlphaFoldDB" id="A0A2A2AFF4"/>
<proteinExistence type="predicted"/>
<dbReference type="Proteomes" id="UP000218054">
    <property type="component" value="Unassembled WGS sequence"/>
</dbReference>
<dbReference type="InterPro" id="IPR019117">
    <property type="entry name" value="CRISPR-assoc_protein_Cmr3"/>
</dbReference>
<dbReference type="RefSeq" id="WP_095540369.1">
    <property type="nucleotide sequence ID" value="NZ_NSJB01000010.1"/>
</dbReference>
<dbReference type="Pfam" id="PF09700">
    <property type="entry name" value="Cas_Cmr3"/>
    <property type="match status" value="1"/>
</dbReference>
<accession>A0A2A2AFF4</accession>
<dbReference type="EMBL" id="NSJB01000010">
    <property type="protein sequence ID" value="PAT36461.1"/>
    <property type="molecule type" value="Genomic_DNA"/>
</dbReference>
<dbReference type="Gene3D" id="2.60.40.4350">
    <property type="match status" value="1"/>
</dbReference>
<keyword evidence="2" id="KW-1185">Reference proteome</keyword>
<gene>
    <name evidence="1" type="ORF">CK625_10995</name>
</gene>
<sequence length="401" mass="43049">MTTATLICHFTPFDTWFFRESRPHGSVGSSELGSVFPPPVRTLAGALRTLIGDAWHSRHGSDWRSFQASSPLAGIIGYGDDLGPLRLGGPFITLDGQRLYPAPANLMRKQQGGVTHYFLLELGEPVACDLGRVHLPQFPRQVPGLDELAGSTPVQGGWLTQQGMQNVLSGQAPKAEDVKEASELFVSEPRLGIARDNRRKGVQEGLLYQTRHLRLRPGVGVELHLHGLADASLLPERTVIRLGGEGRQAALQVRQDSNAPLPCAPASTHNRPTQAAVLYALTPLPCSANLPAGIPPQFQPSTYKPANDQGQPAQVWEGELAGQRLRILSVANGRALREGGWDLASHRARPVQSLLAPGSVLYVQSLDGQPLQASAFAQPADANGRGQFLLGTLPGPQPQSL</sequence>
<name>A0A2A2AFF4_9BURK</name>
<protein>
    <recommendedName>
        <fullName evidence="3">Type III-B CRISPR module-associated protein Cmr3</fullName>
    </recommendedName>
</protein>
<organism evidence="1 2">
    <name type="scientific">Vandammella animalimorsus</name>
    <dbReference type="NCBI Taxonomy" id="2029117"/>
    <lineage>
        <taxon>Bacteria</taxon>
        <taxon>Pseudomonadati</taxon>
        <taxon>Pseudomonadota</taxon>
        <taxon>Betaproteobacteria</taxon>
        <taxon>Burkholderiales</taxon>
        <taxon>Comamonadaceae</taxon>
        <taxon>Vandammella</taxon>
    </lineage>
</organism>
<reference evidence="1 2" key="1">
    <citation type="submission" date="2017-08" db="EMBL/GenBank/DDBJ databases">
        <title>WGS of Clinical strains of the CDC Group NO-1 linked to zoonotic infections in humans.</title>
        <authorList>
            <person name="Bernier A.-M."/>
            <person name="Bernard K."/>
        </authorList>
    </citation>
    <scope>NUCLEOTIDE SEQUENCE [LARGE SCALE GENOMIC DNA]</scope>
    <source>
        <strain evidence="1 2">NML00-0135</strain>
    </source>
</reference>